<feature type="compositionally biased region" description="Acidic residues" evidence="1">
    <location>
        <begin position="128"/>
        <end position="145"/>
    </location>
</feature>
<evidence type="ECO:0000256" key="1">
    <source>
        <dbReference type="SAM" id="MobiDB-lite"/>
    </source>
</evidence>
<organism evidence="3 4">
    <name type="scientific">Catenaria anguillulae PL171</name>
    <dbReference type="NCBI Taxonomy" id="765915"/>
    <lineage>
        <taxon>Eukaryota</taxon>
        <taxon>Fungi</taxon>
        <taxon>Fungi incertae sedis</taxon>
        <taxon>Blastocladiomycota</taxon>
        <taxon>Blastocladiomycetes</taxon>
        <taxon>Blastocladiales</taxon>
        <taxon>Catenariaceae</taxon>
        <taxon>Catenaria</taxon>
    </lineage>
</organism>
<feature type="compositionally biased region" description="Low complexity" evidence="1">
    <location>
        <begin position="219"/>
        <end position="236"/>
    </location>
</feature>
<feature type="region of interest" description="Disordered" evidence="1">
    <location>
        <begin position="205"/>
        <end position="245"/>
    </location>
</feature>
<protein>
    <recommendedName>
        <fullName evidence="2">ZN622/Rei1/Reh1 zinc finger C2H2-type domain-containing protein</fullName>
    </recommendedName>
</protein>
<accession>A0A1Y2HAS5</accession>
<sequence length="368" mass="39977">MITATTATITTTTTFPTMAPSSSAIIHHGAPAMSDTVESCSLSTCTQDIQVVCPFCLDPLDTSDIQRVQSHLAAAHSFHVPHSHAITDWPGLLLYLETKIHDLGHCLHCHAAYWNPHWTPNMVRVSDTDDDCDENEEESDNDEELPEMRDAFRSGQDALKHMFARGHNAIRMESGGWREYASFYDAPMSLFVAANLKIPHPATTSRPAKIGAAQGQDHAASSPTPASTPPSGSGAARLVSGSRRTAVTRPSALAIGEMDQPPCRVRAVVRAGDCTALAQSLALQHSIPVHQANKLVRSGAKATALTTMSSADVRHLAKTMEQVETSARRQEMKEYTAQAVKANKAGRKRFLHVRPRLEPHTFNPALIN</sequence>
<feature type="domain" description="ZN622/Rei1/Reh1 zinc finger C2H2-type" evidence="2">
    <location>
        <begin position="53"/>
        <end position="111"/>
    </location>
</feature>
<evidence type="ECO:0000259" key="2">
    <source>
        <dbReference type="Pfam" id="PF12756"/>
    </source>
</evidence>
<dbReference type="InterPro" id="IPR041661">
    <property type="entry name" value="ZN622/Rei1/Reh1_Znf-C2H2"/>
</dbReference>
<keyword evidence="4" id="KW-1185">Reference proteome</keyword>
<evidence type="ECO:0000313" key="3">
    <source>
        <dbReference type="EMBL" id="ORZ31021.1"/>
    </source>
</evidence>
<dbReference type="EMBL" id="MCFL01000069">
    <property type="protein sequence ID" value="ORZ31021.1"/>
    <property type="molecule type" value="Genomic_DNA"/>
</dbReference>
<gene>
    <name evidence="3" type="ORF">BCR44DRAFT_392918</name>
</gene>
<dbReference type="Pfam" id="PF12756">
    <property type="entry name" value="zf-C2H2_2"/>
    <property type="match status" value="1"/>
</dbReference>
<dbReference type="AlphaFoldDB" id="A0A1Y2HAS5"/>
<feature type="region of interest" description="Disordered" evidence="1">
    <location>
        <begin position="128"/>
        <end position="148"/>
    </location>
</feature>
<dbReference type="Proteomes" id="UP000193411">
    <property type="component" value="Unassembled WGS sequence"/>
</dbReference>
<comment type="caution">
    <text evidence="3">The sequence shown here is derived from an EMBL/GenBank/DDBJ whole genome shotgun (WGS) entry which is preliminary data.</text>
</comment>
<name>A0A1Y2HAS5_9FUNG</name>
<feature type="non-terminal residue" evidence="3">
    <location>
        <position position="368"/>
    </location>
</feature>
<proteinExistence type="predicted"/>
<reference evidence="3 4" key="1">
    <citation type="submission" date="2016-07" db="EMBL/GenBank/DDBJ databases">
        <title>Pervasive Adenine N6-methylation of Active Genes in Fungi.</title>
        <authorList>
            <consortium name="DOE Joint Genome Institute"/>
            <person name="Mondo S.J."/>
            <person name="Dannebaum R.O."/>
            <person name="Kuo R.C."/>
            <person name="Labutti K."/>
            <person name="Haridas S."/>
            <person name="Kuo A."/>
            <person name="Salamov A."/>
            <person name="Ahrendt S.R."/>
            <person name="Lipzen A."/>
            <person name="Sullivan W."/>
            <person name="Andreopoulos W.B."/>
            <person name="Clum A."/>
            <person name="Lindquist E."/>
            <person name="Daum C."/>
            <person name="Ramamoorthy G.K."/>
            <person name="Gryganskyi A."/>
            <person name="Culley D."/>
            <person name="Magnuson J.K."/>
            <person name="James T.Y."/>
            <person name="O'Malley M.A."/>
            <person name="Stajich J.E."/>
            <person name="Spatafora J.W."/>
            <person name="Visel A."/>
            <person name="Grigoriev I.V."/>
        </authorList>
    </citation>
    <scope>NUCLEOTIDE SEQUENCE [LARGE SCALE GENOMIC DNA]</scope>
    <source>
        <strain evidence="3 4">PL171</strain>
    </source>
</reference>
<evidence type="ECO:0000313" key="4">
    <source>
        <dbReference type="Proteomes" id="UP000193411"/>
    </source>
</evidence>